<sequence>MPTNRILNLLLITKQGFPELRKPLTSCLFHFSASIFKPAHQTKQPSVIRELGELGDDMQGSTQLGDDMQGPTQVNWELAAAHWYLGMMHYFTEREKFARKNEVRKAFDEPPIPSFEYAV</sequence>
<dbReference type="EMBL" id="BGPR01028428">
    <property type="protein sequence ID" value="GBN99585.1"/>
    <property type="molecule type" value="Genomic_DNA"/>
</dbReference>
<comment type="caution">
    <text evidence="1">The sequence shown here is derived from an EMBL/GenBank/DDBJ whole genome shotgun (WGS) entry which is preliminary data.</text>
</comment>
<evidence type="ECO:0000313" key="2">
    <source>
        <dbReference type="Proteomes" id="UP000499080"/>
    </source>
</evidence>
<organism evidence="1 2">
    <name type="scientific">Araneus ventricosus</name>
    <name type="common">Orbweaver spider</name>
    <name type="synonym">Epeira ventricosa</name>
    <dbReference type="NCBI Taxonomy" id="182803"/>
    <lineage>
        <taxon>Eukaryota</taxon>
        <taxon>Metazoa</taxon>
        <taxon>Ecdysozoa</taxon>
        <taxon>Arthropoda</taxon>
        <taxon>Chelicerata</taxon>
        <taxon>Arachnida</taxon>
        <taxon>Araneae</taxon>
        <taxon>Araneomorphae</taxon>
        <taxon>Entelegynae</taxon>
        <taxon>Araneoidea</taxon>
        <taxon>Araneidae</taxon>
        <taxon>Araneus</taxon>
    </lineage>
</organism>
<protein>
    <submittedName>
        <fullName evidence="1">Uncharacterized protein</fullName>
    </submittedName>
</protein>
<evidence type="ECO:0000313" key="1">
    <source>
        <dbReference type="EMBL" id="GBN99585.1"/>
    </source>
</evidence>
<reference evidence="1 2" key="1">
    <citation type="journal article" date="2019" name="Sci. Rep.">
        <title>Orb-weaving spider Araneus ventricosus genome elucidates the spidroin gene catalogue.</title>
        <authorList>
            <person name="Kono N."/>
            <person name="Nakamura H."/>
            <person name="Ohtoshi R."/>
            <person name="Moran D.A.P."/>
            <person name="Shinohara A."/>
            <person name="Yoshida Y."/>
            <person name="Fujiwara M."/>
            <person name="Mori M."/>
            <person name="Tomita M."/>
            <person name="Arakawa K."/>
        </authorList>
    </citation>
    <scope>NUCLEOTIDE SEQUENCE [LARGE SCALE GENOMIC DNA]</scope>
</reference>
<keyword evidence="2" id="KW-1185">Reference proteome</keyword>
<gene>
    <name evidence="1" type="ORF">AVEN_125240_1</name>
</gene>
<accession>A0A4Y2TKG4</accession>
<name>A0A4Y2TKG4_ARAVE</name>
<dbReference type="Proteomes" id="UP000499080">
    <property type="component" value="Unassembled WGS sequence"/>
</dbReference>
<proteinExistence type="predicted"/>
<dbReference type="AlphaFoldDB" id="A0A4Y2TKG4"/>